<dbReference type="AlphaFoldDB" id="A0A8B8ZTU5"/>
<dbReference type="KEGG" id="pda:103698495"/>
<dbReference type="GO" id="GO:0005634">
    <property type="term" value="C:nucleus"/>
    <property type="evidence" value="ECO:0007669"/>
    <property type="project" value="UniProtKB-SubCell"/>
</dbReference>
<evidence type="ECO:0000256" key="5">
    <source>
        <dbReference type="SAM" id="MobiDB-lite"/>
    </source>
</evidence>
<evidence type="ECO:0000256" key="2">
    <source>
        <dbReference type="ARBA" id="ARBA00022473"/>
    </source>
</evidence>
<dbReference type="OrthoDB" id="534063at2759"/>
<protein>
    <submittedName>
        <fullName evidence="7 8">Protein downstream neighbor of Son-like isoform X1</fullName>
    </submittedName>
</protein>
<sequence>MAKAAVVEPSSSNTLPFGRAQSDVKMKRKTPSELRGEQLKRRGGEMLAGWGLPPLLASDRVSSGMNDGVKKPESLKIPKYIDTHVDDVYPVKKSSERCRVLYGKAKVAKDPSITNEMSNDLANLSAACSFPAKGMSLVSCGNAAPLKNSECPGQSAKDVSDQGFRKIEKCSQNALRNVVDLHLGNEKLADCASIDMEKALKGFVARDVPARSGLLADSSGRLGELLSNSSSTFRSEILMPGHRAPLDLTLKTTLRIVSSTSVKWCHRVGASPATIDISQFTQFSCHKDKKTGCTSGHSATAEILYSKALHSWAYPQSSLPPSIISAMASSAVKGEVDFLVKRQQDWEDSFQNLYYMLRKNMCNIFYVNTSQFVALFLGGNFLGKKKRSCSAFLSQSTSGLRSLLRQHDISFAMPLCHAEVEQAMDDELVELSEIEKQNFGQTFHMDSLSDVDNSPQSLLSFIGNEKVHGLYDFLLNHRYILKSFTGIDVPTLYAPVPFQNASLHVPEVRCKEMRKADMVVPSSSASDTEDAEAIPGLSAAGFCYSLEIKDTVIPPWIVSGLCSAMSSDFRSFESTFTNEPASVGLNAALDSVCHKSSVPGETDKPLLDSVDAFGIREAVLDPCLSAASLRRLKFSNGAYVAYIDPI</sequence>
<feature type="region of interest" description="Disordered" evidence="5">
    <location>
        <begin position="1"/>
        <end position="37"/>
    </location>
</feature>
<feature type="compositionally biased region" description="Basic and acidic residues" evidence="5">
    <location>
        <begin position="22"/>
        <end position="37"/>
    </location>
</feature>
<dbReference type="RefSeq" id="XP_038977705.1">
    <property type="nucleotide sequence ID" value="XM_039121777.1"/>
</dbReference>
<comment type="similarity">
    <text evidence="4">Belongs to the DONSON family.</text>
</comment>
<dbReference type="PANTHER" id="PTHR12972">
    <property type="entry name" value="DOWNSTREAM NEIGHBOR OF SON"/>
    <property type="match status" value="1"/>
</dbReference>
<proteinExistence type="inferred from homology"/>
<dbReference type="GeneID" id="103698495"/>
<dbReference type="GO" id="GO:0033260">
    <property type="term" value="P:nuclear DNA replication"/>
    <property type="evidence" value="ECO:0007669"/>
    <property type="project" value="TreeGrafter"/>
</dbReference>
<dbReference type="PRINTS" id="PR02064">
    <property type="entry name" value="DONSON"/>
</dbReference>
<dbReference type="InterPro" id="IPR024861">
    <property type="entry name" value="Donson"/>
</dbReference>
<dbReference type="PANTHER" id="PTHR12972:SF0">
    <property type="entry name" value="PROTEIN DOWNSTREAM NEIGHBOR OF SON"/>
    <property type="match status" value="1"/>
</dbReference>
<evidence type="ECO:0000313" key="8">
    <source>
        <dbReference type="RefSeq" id="XP_038977706.1"/>
    </source>
</evidence>
<dbReference type="RefSeq" id="XP_038977706.1">
    <property type="nucleotide sequence ID" value="XM_039121778.1"/>
</dbReference>
<evidence type="ECO:0000313" key="6">
    <source>
        <dbReference type="Proteomes" id="UP000228380"/>
    </source>
</evidence>
<comment type="subcellular location">
    <subcellularLocation>
        <location evidence="1">Nucleus</location>
    </subcellularLocation>
</comment>
<evidence type="ECO:0000256" key="4">
    <source>
        <dbReference type="ARBA" id="ARBA00025806"/>
    </source>
</evidence>
<evidence type="ECO:0000313" key="7">
    <source>
        <dbReference type="RefSeq" id="XP_038977705.1"/>
    </source>
</evidence>
<evidence type="ECO:0000256" key="1">
    <source>
        <dbReference type="ARBA" id="ARBA00004123"/>
    </source>
</evidence>
<keyword evidence="3" id="KW-0539">Nucleus</keyword>
<name>A0A8B8ZTU5_PHODC</name>
<accession>A0A8B8ZTU5</accession>
<gene>
    <name evidence="7 8" type="primary">LOC103698495</name>
</gene>
<dbReference type="Proteomes" id="UP000228380">
    <property type="component" value="Unplaced"/>
</dbReference>
<keyword evidence="2" id="KW-0217">Developmental protein</keyword>
<keyword evidence="6" id="KW-1185">Reference proteome</keyword>
<organism evidence="6 8">
    <name type="scientific">Phoenix dactylifera</name>
    <name type="common">Date palm</name>
    <dbReference type="NCBI Taxonomy" id="42345"/>
    <lineage>
        <taxon>Eukaryota</taxon>
        <taxon>Viridiplantae</taxon>
        <taxon>Streptophyta</taxon>
        <taxon>Embryophyta</taxon>
        <taxon>Tracheophyta</taxon>
        <taxon>Spermatophyta</taxon>
        <taxon>Magnoliopsida</taxon>
        <taxon>Liliopsida</taxon>
        <taxon>Arecaceae</taxon>
        <taxon>Coryphoideae</taxon>
        <taxon>Phoeniceae</taxon>
        <taxon>Phoenix</taxon>
    </lineage>
</organism>
<reference evidence="7 8" key="1">
    <citation type="submission" date="2025-04" db="UniProtKB">
        <authorList>
            <consortium name="RefSeq"/>
        </authorList>
    </citation>
    <scope>IDENTIFICATION</scope>
    <source>
        <tissue evidence="7 8">Young leaves</tissue>
    </source>
</reference>
<evidence type="ECO:0000256" key="3">
    <source>
        <dbReference type="ARBA" id="ARBA00023242"/>
    </source>
</evidence>